<dbReference type="Proteomes" id="UP000199286">
    <property type="component" value="Unassembled WGS sequence"/>
</dbReference>
<name>A0A1H3K2G0_9RHOB</name>
<evidence type="ECO:0000256" key="1">
    <source>
        <dbReference type="ARBA" id="ARBA00022448"/>
    </source>
</evidence>
<dbReference type="GO" id="GO:0020037">
    <property type="term" value="F:heme binding"/>
    <property type="evidence" value="ECO:0007669"/>
    <property type="project" value="InterPro"/>
</dbReference>
<evidence type="ECO:0000256" key="8">
    <source>
        <dbReference type="SAM" id="SignalP"/>
    </source>
</evidence>
<feature type="chain" id="PRO_5011656231" evidence="8">
    <location>
        <begin position="21"/>
        <end position="202"/>
    </location>
</feature>
<evidence type="ECO:0000313" key="11">
    <source>
        <dbReference type="Proteomes" id="UP000199286"/>
    </source>
</evidence>
<dbReference type="GO" id="GO:0046872">
    <property type="term" value="F:metal ion binding"/>
    <property type="evidence" value="ECO:0007669"/>
    <property type="project" value="UniProtKB-KW"/>
</dbReference>
<dbReference type="Gene3D" id="1.10.760.10">
    <property type="entry name" value="Cytochrome c-like domain"/>
    <property type="match status" value="1"/>
</dbReference>
<protein>
    <submittedName>
        <fullName evidence="10">Cytochrome c553</fullName>
    </submittedName>
</protein>
<evidence type="ECO:0000256" key="7">
    <source>
        <dbReference type="SAM" id="MobiDB-lite"/>
    </source>
</evidence>
<evidence type="ECO:0000313" key="10">
    <source>
        <dbReference type="EMBL" id="SDY46410.1"/>
    </source>
</evidence>
<proteinExistence type="predicted"/>
<dbReference type="InterPro" id="IPR009056">
    <property type="entry name" value="Cyt_c-like_dom"/>
</dbReference>
<evidence type="ECO:0000256" key="5">
    <source>
        <dbReference type="ARBA" id="ARBA00023004"/>
    </source>
</evidence>
<evidence type="ECO:0000256" key="4">
    <source>
        <dbReference type="ARBA" id="ARBA00022982"/>
    </source>
</evidence>
<keyword evidence="3 6" id="KW-0479">Metal-binding</keyword>
<dbReference type="InterPro" id="IPR036909">
    <property type="entry name" value="Cyt_c-like_dom_sf"/>
</dbReference>
<dbReference type="InterPro" id="IPR050597">
    <property type="entry name" value="Cytochrome_c_Oxidase_Subunit"/>
</dbReference>
<sequence>MKSALLGAAVACGFAGLAQADEVTVTGDSITVINEAGEVVAEGDATIVIQGDGQIAVEGDGGAASGSGQAAGEGTAAAAPEAAGGAATETGGTEAGGTETAEGEMAAEGDMAAKEIPVSADVAAGEEAYQGVCRNCHGPKAQGIASYPRLSDKDFAYIVDRLETYRSGERVGPNSMLMIPHARPLSDEEIVNLAAYVTTAFD</sequence>
<keyword evidence="4" id="KW-0249">Electron transport</keyword>
<dbReference type="PANTHER" id="PTHR33751">
    <property type="entry name" value="CBB3-TYPE CYTOCHROME C OXIDASE SUBUNIT FIXP"/>
    <property type="match status" value="1"/>
</dbReference>
<evidence type="ECO:0000256" key="6">
    <source>
        <dbReference type="PROSITE-ProRule" id="PRU00433"/>
    </source>
</evidence>
<keyword evidence="11" id="KW-1185">Reference proteome</keyword>
<dbReference type="Pfam" id="PF13442">
    <property type="entry name" value="Cytochrome_CBB3"/>
    <property type="match status" value="1"/>
</dbReference>
<feature type="region of interest" description="Disordered" evidence="7">
    <location>
        <begin position="60"/>
        <end position="103"/>
    </location>
</feature>
<dbReference type="STRING" id="321339.SAMN05444340_108131"/>
<organism evidence="10 11">
    <name type="scientific">Citreimonas salinaria</name>
    <dbReference type="NCBI Taxonomy" id="321339"/>
    <lineage>
        <taxon>Bacteria</taxon>
        <taxon>Pseudomonadati</taxon>
        <taxon>Pseudomonadota</taxon>
        <taxon>Alphaproteobacteria</taxon>
        <taxon>Rhodobacterales</taxon>
        <taxon>Roseobacteraceae</taxon>
        <taxon>Citreimonas</taxon>
    </lineage>
</organism>
<evidence type="ECO:0000256" key="2">
    <source>
        <dbReference type="ARBA" id="ARBA00022617"/>
    </source>
</evidence>
<feature type="domain" description="Cytochrome c" evidence="9">
    <location>
        <begin position="120"/>
        <end position="201"/>
    </location>
</feature>
<keyword evidence="1" id="KW-0813">Transport</keyword>
<keyword evidence="5 6" id="KW-0408">Iron</keyword>
<feature type="signal peptide" evidence="8">
    <location>
        <begin position="1"/>
        <end position="20"/>
    </location>
</feature>
<dbReference type="GO" id="GO:0009055">
    <property type="term" value="F:electron transfer activity"/>
    <property type="evidence" value="ECO:0007669"/>
    <property type="project" value="InterPro"/>
</dbReference>
<evidence type="ECO:0000256" key="3">
    <source>
        <dbReference type="ARBA" id="ARBA00022723"/>
    </source>
</evidence>
<dbReference type="RefSeq" id="WP_245710853.1">
    <property type="nucleotide sequence ID" value="NZ_FNPF01000008.1"/>
</dbReference>
<dbReference type="AlphaFoldDB" id="A0A1H3K2G0"/>
<dbReference type="PANTHER" id="PTHR33751:SF9">
    <property type="entry name" value="CYTOCHROME C4"/>
    <property type="match status" value="1"/>
</dbReference>
<keyword evidence="2 6" id="KW-0349">Heme</keyword>
<dbReference type="PROSITE" id="PS51007">
    <property type="entry name" value="CYTC"/>
    <property type="match status" value="1"/>
</dbReference>
<feature type="compositionally biased region" description="Low complexity" evidence="7">
    <location>
        <begin position="72"/>
        <end position="100"/>
    </location>
</feature>
<dbReference type="EMBL" id="FNPF01000008">
    <property type="protein sequence ID" value="SDY46410.1"/>
    <property type="molecule type" value="Genomic_DNA"/>
</dbReference>
<dbReference type="SUPFAM" id="SSF46626">
    <property type="entry name" value="Cytochrome c"/>
    <property type="match status" value="1"/>
</dbReference>
<gene>
    <name evidence="10" type="ORF">SAMN05444340_108131</name>
</gene>
<accession>A0A1H3K2G0</accession>
<keyword evidence="8" id="KW-0732">Signal</keyword>
<feature type="compositionally biased region" description="Gly residues" evidence="7">
    <location>
        <begin position="60"/>
        <end position="71"/>
    </location>
</feature>
<evidence type="ECO:0000259" key="9">
    <source>
        <dbReference type="PROSITE" id="PS51007"/>
    </source>
</evidence>
<reference evidence="10 11" key="1">
    <citation type="submission" date="2016-10" db="EMBL/GenBank/DDBJ databases">
        <authorList>
            <person name="de Groot N.N."/>
        </authorList>
    </citation>
    <scope>NUCLEOTIDE SEQUENCE [LARGE SCALE GENOMIC DNA]</scope>
    <source>
        <strain evidence="10 11">DSM 26880</strain>
    </source>
</reference>